<dbReference type="SUPFAM" id="SSF103088">
    <property type="entry name" value="OmpA-like"/>
    <property type="match status" value="1"/>
</dbReference>
<evidence type="ECO:0000259" key="5">
    <source>
        <dbReference type="PROSITE" id="PS51123"/>
    </source>
</evidence>
<dbReference type="EMBL" id="FOOC01000002">
    <property type="protein sequence ID" value="SFF32874.1"/>
    <property type="molecule type" value="Genomic_DNA"/>
</dbReference>
<dbReference type="PRINTS" id="PR01023">
    <property type="entry name" value="NAFLGMOTY"/>
</dbReference>
<dbReference type="STRING" id="1076937.SAMN04488120_102202"/>
<evidence type="ECO:0000313" key="6">
    <source>
        <dbReference type="EMBL" id="SFF32874.1"/>
    </source>
</evidence>
<dbReference type="PROSITE" id="PS51123">
    <property type="entry name" value="OMPA_2"/>
    <property type="match status" value="1"/>
</dbReference>
<comment type="subcellular location">
    <subcellularLocation>
        <location evidence="1">Cell outer membrane</location>
    </subcellularLocation>
</comment>
<protein>
    <submittedName>
        <fullName evidence="6">OmpA family protein</fullName>
    </submittedName>
</protein>
<keyword evidence="2 4" id="KW-0472">Membrane</keyword>
<keyword evidence="7" id="KW-1185">Reference proteome</keyword>
<dbReference type="Gene3D" id="3.30.1330.60">
    <property type="entry name" value="OmpA-like domain"/>
    <property type="match status" value="1"/>
</dbReference>
<dbReference type="Pfam" id="PF00691">
    <property type="entry name" value="OmpA"/>
    <property type="match status" value="1"/>
</dbReference>
<dbReference type="CDD" id="cd07185">
    <property type="entry name" value="OmpA_C-like"/>
    <property type="match status" value="1"/>
</dbReference>
<dbReference type="PRINTS" id="PR01021">
    <property type="entry name" value="OMPADOMAIN"/>
</dbReference>
<reference evidence="6 7" key="1">
    <citation type="submission" date="2016-10" db="EMBL/GenBank/DDBJ databases">
        <authorList>
            <person name="de Groot N.N."/>
        </authorList>
    </citation>
    <scope>NUCLEOTIDE SEQUENCE [LARGE SCALE GENOMIC DNA]</scope>
    <source>
        <strain evidence="6 7">DSM 23609</strain>
    </source>
</reference>
<feature type="domain" description="OmpA-like" evidence="5">
    <location>
        <begin position="26"/>
        <end position="138"/>
    </location>
</feature>
<sequence length="138" mass="15044">MRAVQDRCPGTPAGSKVDASGCIVGQTLTLTGVKFENDSAVLTEASRKILDEVAESLKNQPNVRVEIGGHTDSIGNDAYNHILSQQRAEAVRQYLISRGVSGDRLVAMGYGEFRPVASNETPEGREQNRRVEFKLIVE</sequence>
<dbReference type="OrthoDB" id="6896077at2"/>
<dbReference type="PANTHER" id="PTHR30329">
    <property type="entry name" value="STATOR ELEMENT OF FLAGELLAR MOTOR COMPLEX"/>
    <property type="match status" value="1"/>
</dbReference>
<organism evidence="6 7">
    <name type="scientific">Fontimonas thermophila</name>
    <dbReference type="NCBI Taxonomy" id="1076937"/>
    <lineage>
        <taxon>Bacteria</taxon>
        <taxon>Pseudomonadati</taxon>
        <taxon>Pseudomonadota</taxon>
        <taxon>Gammaproteobacteria</taxon>
        <taxon>Nevskiales</taxon>
        <taxon>Nevskiaceae</taxon>
        <taxon>Fontimonas</taxon>
    </lineage>
</organism>
<evidence type="ECO:0000256" key="4">
    <source>
        <dbReference type="PROSITE-ProRule" id="PRU00473"/>
    </source>
</evidence>
<dbReference type="GO" id="GO:0009279">
    <property type="term" value="C:cell outer membrane"/>
    <property type="evidence" value="ECO:0007669"/>
    <property type="project" value="UniProtKB-SubCell"/>
</dbReference>
<name>A0A1I2HRY8_9GAMM</name>
<evidence type="ECO:0000256" key="1">
    <source>
        <dbReference type="ARBA" id="ARBA00004442"/>
    </source>
</evidence>
<dbReference type="PROSITE" id="PS01068">
    <property type="entry name" value="OMPA_1"/>
    <property type="match status" value="1"/>
</dbReference>
<accession>A0A1I2HRY8</accession>
<dbReference type="Proteomes" id="UP000199771">
    <property type="component" value="Unassembled WGS sequence"/>
</dbReference>
<evidence type="ECO:0000256" key="3">
    <source>
        <dbReference type="ARBA" id="ARBA00023237"/>
    </source>
</evidence>
<dbReference type="InterPro" id="IPR050330">
    <property type="entry name" value="Bact_OuterMem_StrucFunc"/>
</dbReference>
<evidence type="ECO:0000256" key="2">
    <source>
        <dbReference type="ARBA" id="ARBA00023136"/>
    </source>
</evidence>
<dbReference type="InterPro" id="IPR006664">
    <property type="entry name" value="OMP_bac"/>
</dbReference>
<dbReference type="InterPro" id="IPR006665">
    <property type="entry name" value="OmpA-like"/>
</dbReference>
<dbReference type="InterPro" id="IPR036737">
    <property type="entry name" value="OmpA-like_sf"/>
</dbReference>
<proteinExistence type="predicted"/>
<keyword evidence="3" id="KW-0998">Cell outer membrane</keyword>
<gene>
    <name evidence="6" type="ORF">SAMN04488120_102202</name>
</gene>
<dbReference type="InterPro" id="IPR006690">
    <property type="entry name" value="OMPA-like_CS"/>
</dbReference>
<dbReference type="PANTHER" id="PTHR30329:SF21">
    <property type="entry name" value="LIPOPROTEIN YIAD-RELATED"/>
    <property type="match status" value="1"/>
</dbReference>
<evidence type="ECO:0000313" key="7">
    <source>
        <dbReference type="Proteomes" id="UP000199771"/>
    </source>
</evidence>
<dbReference type="AlphaFoldDB" id="A0A1I2HRY8"/>